<dbReference type="PANTHER" id="PTHR11236:SF50">
    <property type="entry name" value="AMINODEOXYCHORISMATE SYNTHASE COMPONENT 1"/>
    <property type="match status" value="1"/>
</dbReference>
<comment type="caution">
    <text evidence="3">The sequence shown here is derived from an EMBL/GenBank/DDBJ whole genome shotgun (WGS) entry which is preliminary data.</text>
</comment>
<dbReference type="Pfam" id="PF01063">
    <property type="entry name" value="Aminotran_4"/>
    <property type="match status" value="1"/>
</dbReference>
<dbReference type="GO" id="GO:0009396">
    <property type="term" value="P:folic acid-containing compound biosynthetic process"/>
    <property type="evidence" value="ECO:0007669"/>
    <property type="project" value="InterPro"/>
</dbReference>
<dbReference type="GO" id="GO:0046820">
    <property type="term" value="F:4-amino-4-deoxychorismate synthase activity"/>
    <property type="evidence" value="ECO:0007669"/>
    <property type="project" value="TreeGrafter"/>
</dbReference>
<evidence type="ECO:0000313" key="4">
    <source>
        <dbReference type="Proteomes" id="UP000192505"/>
    </source>
</evidence>
<feature type="region of interest" description="Disordered" evidence="1">
    <location>
        <begin position="445"/>
        <end position="479"/>
    </location>
</feature>
<dbReference type="PANTHER" id="PTHR11236">
    <property type="entry name" value="AMINOBENZOATE/ANTHRANILATE SYNTHASE"/>
    <property type="match status" value="1"/>
</dbReference>
<dbReference type="Gene3D" id="3.60.120.10">
    <property type="entry name" value="Anthranilate synthase"/>
    <property type="match status" value="1"/>
</dbReference>
<protein>
    <submittedName>
        <fullName evidence="3">Aminodeoxychorismate synthase, component I</fullName>
    </submittedName>
</protein>
<dbReference type="Proteomes" id="UP000192505">
    <property type="component" value="Unassembled WGS sequence"/>
</dbReference>
<dbReference type="Pfam" id="PF00425">
    <property type="entry name" value="Chorismate_bind"/>
    <property type="match status" value="1"/>
</dbReference>
<dbReference type="InterPro" id="IPR043132">
    <property type="entry name" value="BCAT-like_C"/>
</dbReference>
<evidence type="ECO:0000259" key="2">
    <source>
        <dbReference type="Pfam" id="PF00425"/>
    </source>
</evidence>
<dbReference type="InterPro" id="IPR005802">
    <property type="entry name" value="ADC_synth_comp_1"/>
</dbReference>
<evidence type="ECO:0000313" key="3">
    <source>
        <dbReference type="EMBL" id="OQW87597.1"/>
    </source>
</evidence>
<dbReference type="AlphaFoldDB" id="A0A1W9KT26"/>
<feature type="domain" description="Chorismate-utilising enzyme C-terminal" evidence="2">
    <location>
        <begin position="116"/>
        <end position="373"/>
    </location>
</feature>
<dbReference type="Gene3D" id="3.20.10.10">
    <property type="entry name" value="D-amino Acid Aminotransferase, subunit A, domain 2"/>
    <property type="match status" value="1"/>
</dbReference>
<accession>A0A1W9KT26</accession>
<dbReference type="InterPro" id="IPR015890">
    <property type="entry name" value="Chorismate_C"/>
</dbReference>
<dbReference type="SUPFAM" id="SSF56752">
    <property type="entry name" value="D-aminoacid aminotransferase-like PLP-dependent enzymes"/>
    <property type="match status" value="1"/>
</dbReference>
<evidence type="ECO:0000256" key="1">
    <source>
        <dbReference type="SAM" id="MobiDB-lite"/>
    </source>
</evidence>
<dbReference type="NCBIfam" id="TIGR00553">
    <property type="entry name" value="pabB"/>
    <property type="match status" value="1"/>
</dbReference>
<dbReference type="InterPro" id="IPR005801">
    <property type="entry name" value="ADC_synthase"/>
</dbReference>
<dbReference type="EMBL" id="MTEI01000007">
    <property type="protein sequence ID" value="OQW87597.1"/>
    <property type="molecule type" value="Genomic_DNA"/>
</dbReference>
<reference evidence="3 4" key="1">
    <citation type="submission" date="2017-01" db="EMBL/GenBank/DDBJ databases">
        <title>Novel large sulfur bacteria in the metagenomes of groundwater-fed chemosynthetic microbial mats in the Lake Huron basin.</title>
        <authorList>
            <person name="Sharrar A.M."/>
            <person name="Flood B.E."/>
            <person name="Bailey J.V."/>
            <person name="Jones D.S."/>
            <person name="Biddanda B."/>
            <person name="Ruberg S.A."/>
            <person name="Marcus D.N."/>
            <person name="Dick G.J."/>
        </authorList>
    </citation>
    <scope>NUCLEOTIDE SEQUENCE [LARGE SCALE GENOMIC DNA]</scope>
    <source>
        <strain evidence="3">A7</strain>
    </source>
</reference>
<dbReference type="InterPro" id="IPR001544">
    <property type="entry name" value="Aminotrans_IV"/>
</dbReference>
<dbReference type="Gene3D" id="3.30.470.10">
    <property type="match status" value="1"/>
</dbReference>
<proteinExistence type="predicted"/>
<name>A0A1W9KT26_9BURK</name>
<dbReference type="InterPro" id="IPR019999">
    <property type="entry name" value="Anth_synth_I-like"/>
</dbReference>
<dbReference type="GO" id="GO:0000162">
    <property type="term" value="P:L-tryptophan biosynthetic process"/>
    <property type="evidence" value="ECO:0007669"/>
    <property type="project" value="TreeGrafter"/>
</dbReference>
<dbReference type="PRINTS" id="PR00095">
    <property type="entry name" value="ANTSNTHASEI"/>
</dbReference>
<dbReference type="InterPro" id="IPR036038">
    <property type="entry name" value="Aminotransferase-like"/>
</dbReference>
<dbReference type="InterPro" id="IPR043131">
    <property type="entry name" value="BCAT-like_N"/>
</dbReference>
<gene>
    <name evidence="3" type="ORF">BWK72_11770</name>
</gene>
<dbReference type="SUPFAM" id="SSF56322">
    <property type="entry name" value="ADC synthase"/>
    <property type="match status" value="1"/>
</dbReference>
<sequence length="630" mass="67526">MSIRIDFADPHGGQAGLRCAFEAPLHTLIAHTPEQVKPLLDAVAAHAHQGRWCVGYLRYEAASAFDAALQTHAADGPLAWFGVFENALPWPMPEHPDPAAASLPPTSVQWRSPLQRAAFDAALETIHQAIAAGEFYQVNYTAPLLGEFAGSPAALFERLQRAQPGGYAAFIDTGAEQVLSVSPELFFDWDGNPAGGHILTRPMKGTAPRGSGPEQDAALAQGLTESPKERAENVMIVDLLRNDLSRIAEPHSVKVPALFAVQSLPTVHQMVSDVTADTRPGTTLSDVFSALFPCGSITGAPKVRAMQAITALEPSPRGIYCGTIGVVRPGGHATFNVAIRTVTLQGAQARCGIGSGITFDATAEREWQEWQHKRGFLERASEPFQLLETLRLQAGEYHNLGAHLTRLARSAAHFGYVFDATCIQAALDDLLQADAICAKPVSPSQTMPGCDSVATAAPNPDAPPSEATRPAVTQGTPQAPGTWRVRLLLNANGTAHAEKFKINSTLAPVLIGLAATPFEASHSEFTRFKTTRRAHYEAFAPTDPALFDTLLYNTRGELTECTRGNIALLLDGQWLTPALHCGLLAGVERAKLLAEGRLQEAVITLADVPRVQAVTFVNSLRGWVDARLIS</sequence>
<organism evidence="3 4">
    <name type="scientific">Rhodoferax ferrireducens</name>
    <dbReference type="NCBI Taxonomy" id="192843"/>
    <lineage>
        <taxon>Bacteria</taxon>
        <taxon>Pseudomonadati</taxon>
        <taxon>Pseudomonadota</taxon>
        <taxon>Betaproteobacteria</taxon>
        <taxon>Burkholderiales</taxon>
        <taxon>Comamonadaceae</taxon>
        <taxon>Rhodoferax</taxon>
    </lineage>
</organism>